<keyword evidence="4" id="KW-1185">Reference proteome</keyword>
<dbReference type="OrthoDB" id="7873036at2"/>
<organism evidence="3 4">
    <name type="scientific">Sphingomonas paeninsulae</name>
    <dbReference type="NCBI Taxonomy" id="2319844"/>
    <lineage>
        <taxon>Bacteria</taxon>
        <taxon>Pseudomonadati</taxon>
        <taxon>Pseudomonadota</taxon>
        <taxon>Alphaproteobacteria</taxon>
        <taxon>Sphingomonadales</taxon>
        <taxon>Sphingomonadaceae</taxon>
        <taxon>Sphingomonas</taxon>
    </lineage>
</organism>
<sequence>MSVDNTIVRSGREDDLPAERPSFDLPPEIVARYEIREVQSLDGGERRVGLFLPPNRENPAIEIAGDRITARNEDPETVASLVKIAQHNGWDRIDVEGSAEFRKAMWSAASREGIAVSGYEPAFSEREAMDEGHRDASARQELQAAERSAREQQPEAEQESAPDHQSAKTVGLHREREELAELFLHGGTEKLAHDPRLAGAVQAQAAMEQHIGEVFDGDPSHMASAKLESRQMISDVLRRGLDVSVREPTAVRQIEPIQTRPDLER</sequence>
<dbReference type="GeneID" id="39491247"/>
<evidence type="ECO:0000313" key="3">
    <source>
        <dbReference type="EMBL" id="AYJ84665.1"/>
    </source>
</evidence>
<protein>
    <recommendedName>
        <fullName evidence="2">Large polyvalent protein-associated domain-containing protein</fullName>
    </recommendedName>
</protein>
<feature type="compositionally biased region" description="Basic and acidic residues" evidence="1">
    <location>
        <begin position="123"/>
        <end position="138"/>
    </location>
</feature>
<dbReference type="KEGG" id="spha:D3Y57_00765"/>
<reference evidence="3 4" key="1">
    <citation type="submission" date="2018-09" db="EMBL/GenBank/DDBJ databases">
        <title>Sphingomonas peninsula sp. nov., isolated from fildes peninsula, Antarctic soil.</title>
        <authorList>
            <person name="Yingchao G."/>
        </authorList>
    </citation>
    <scope>NUCLEOTIDE SEQUENCE [LARGE SCALE GENOMIC DNA]</scope>
    <source>
        <strain evidence="3 4">YZ-8</strain>
        <plasmid evidence="3 4">unnamed2</plasmid>
    </source>
</reference>
<accession>A0A494THL9</accession>
<name>A0A494THL9_SPHPE</name>
<keyword evidence="3" id="KW-0614">Plasmid</keyword>
<dbReference type="InterPro" id="IPR040677">
    <property type="entry name" value="LPD7"/>
</dbReference>
<feature type="region of interest" description="Disordered" evidence="1">
    <location>
        <begin position="122"/>
        <end position="174"/>
    </location>
</feature>
<feature type="region of interest" description="Disordered" evidence="1">
    <location>
        <begin position="1"/>
        <end position="23"/>
    </location>
</feature>
<feature type="compositionally biased region" description="Basic and acidic residues" evidence="1">
    <location>
        <begin position="161"/>
        <end position="174"/>
    </location>
</feature>
<proteinExistence type="predicted"/>
<dbReference type="AlphaFoldDB" id="A0A494THL9"/>
<evidence type="ECO:0000313" key="4">
    <source>
        <dbReference type="Proteomes" id="UP000276254"/>
    </source>
</evidence>
<gene>
    <name evidence="3" type="ORF">D3Y57_00765</name>
</gene>
<geneLocation type="plasmid" evidence="3">
    <name>unnamed2</name>
</geneLocation>
<feature type="compositionally biased region" description="Basic and acidic residues" evidence="1">
    <location>
        <begin position="10"/>
        <end position="22"/>
    </location>
</feature>
<dbReference type="Proteomes" id="UP000276254">
    <property type="component" value="Plasmid unnamed2"/>
</dbReference>
<dbReference type="RefSeq" id="WP_121150453.1">
    <property type="nucleotide sequence ID" value="NZ_CP032827.1"/>
</dbReference>
<feature type="domain" description="Large polyvalent protein-associated" evidence="2">
    <location>
        <begin position="55"/>
        <end position="129"/>
    </location>
</feature>
<dbReference type="EMBL" id="CP032827">
    <property type="protein sequence ID" value="AYJ84665.1"/>
    <property type="molecule type" value="Genomic_DNA"/>
</dbReference>
<evidence type="ECO:0000259" key="2">
    <source>
        <dbReference type="Pfam" id="PF18821"/>
    </source>
</evidence>
<evidence type="ECO:0000256" key="1">
    <source>
        <dbReference type="SAM" id="MobiDB-lite"/>
    </source>
</evidence>
<dbReference type="Pfam" id="PF18821">
    <property type="entry name" value="LPD7"/>
    <property type="match status" value="1"/>
</dbReference>